<reference evidence="3" key="1">
    <citation type="submission" date="2016-06" db="UniProtKB">
        <authorList>
            <consortium name="WormBaseParasite"/>
        </authorList>
    </citation>
    <scope>IDENTIFICATION</scope>
</reference>
<dbReference type="WBParaSite" id="ECPE_0000599401-mRNA-1">
    <property type="protein sequence ID" value="ECPE_0000599401-mRNA-1"/>
    <property type="gene ID" value="ECPE_0000599401"/>
</dbReference>
<name>A0A183AG96_9TREM</name>
<dbReference type="Proteomes" id="UP000272942">
    <property type="component" value="Unassembled WGS sequence"/>
</dbReference>
<protein>
    <submittedName>
        <fullName evidence="3">ZP domain-containing protein</fullName>
    </submittedName>
</protein>
<evidence type="ECO:0000313" key="2">
    <source>
        <dbReference type="Proteomes" id="UP000272942"/>
    </source>
</evidence>
<dbReference type="AlphaFoldDB" id="A0A183AG96"/>
<organism evidence="3">
    <name type="scientific">Echinostoma caproni</name>
    <dbReference type="NCBI Taxonomy" id="27848"/>
    <lineage>
        <taxon>Eukaryota</taxon>
        <taxon>Metazoa</taxon>
        <taxon>Spiralia</taxon>
        <taxon>Lophotrochozoa</taxon>
        <taxon>Platyhelminthes</taxon>
        <taxon>Trematoda</taxon>
        <taxon>Digenea</taxon>
        <taxon>Plagiorchiida</taxon>
        <taxon>Echinostomata</taxon>
        <taxon>Echinostomatoidea</taxon>
        <taxon>Echinostomatidae</taxon>
        <taxon>Echinostoma</taxon>
    </lineage>
</organism>
<accession>A0A183AG96</accession>
<keyword evidence="2" id="KW-1185">Reference proteome</keyword>
<proteinExistence type="predicted"/>
<sequence length="94" mass="10529">MMFTCILAIPFHATKHHDLYDKVVPGASDYQFYKVPASACTTNRVVEVVLNASEAHFPRDSMIEANQTAFLLLESGFVIATLTLHVFPNSERNE</sequence>
<evidence type="ECO:0000313" key="1">
    <source>
        <dbReference type="EMBL" id="VDP77088.1"/>
    </source>
</evidence>
<dbReference type="EMBL" id="UZAN01042906">
    <property type="protein sequence ID" value="VDP77088.1"/>
    <property type="molecule type" value="Genomic_DNA"/>
</dbReference>
<reference evidence="1 2" key="2">
    <citation type="submission" date="2018-11" db="EMBL/GenBank/DDBJ databases">
        <authorList>
            <consortium name="Pathogen Informatics"/>
        </authorList>
    </citation>
    <scope>NUCLEOTIDE SEQUENCE [LARGE SCALE GENOMIC DNA]</scope>
    <source>
        <strain evidence="1 2">Egypt</strain>
    </source>
</reference>
<gene>
    <name evidence="1" type="ORF">ECPE_LOCUS5980</name>
</gene>
<evidence type="ECO:0000313" key="3">
    <source>
        <dbReference type="WBParaSite" id="ECPE_0000599401-mRNA-1"/>
    </source>
</evidence>